<evidence type="ECO:0000313" key="2">
    <source>
        <dbReference type="EMBL" id="KAG7090627.1"/>
    </source>
</evidence>
<evidence type="ECO:0000256" key="1">
    <source>
        <dbReference type="SAM" id="MobiDB-lite"/>
    </source>
</evidence>
<organism evidence="2 3">
    <name type="scientific">Marasmius oreades</name>
    <name type="common">fairy-ring Marasmius</name>
    <dbReference type="NCBI Taxonomy" id="181124"/>
    <lineage>
        <taxon>Eukaryota</taxon>
        <taxon>Fungi</taxon>
        <taxon>Dikarya</taxon>
        <taxon>Basidiomycota</taxon>
        <taxon>Agaricomycotina</taxon>
        <taxon>Agaricomycetes</taxon>
        <taxon>Agaricomycetidae</taxon>
        <taxon>Agaricales</taxon>
        <taxon>Marasmiineae</taxon>
        <taxon>Marasmiaceae</taxon>
        <taxon>Marasmius</taxon>
    </lineage>
</organism>
<proteinExistence type="predicted"/>
<comment type="caution">
    <text evidence="2">The sequence shown here is derived from an EMBL/GenBank/DDBJ whole genome shotgun (WGS) entry which is preliminary data.</text>
</comment>
<dbReference type="RefSeq" id="XP_043007097.1">
    <property type="nucleotide sequence ID" value="XM_043154642.1"/>
</dbReference>
<keyword evidence="3" id="KW-1185">Reference proteome</keyword>
<name>A0A9P7RVU2_9AGAR</name>
<feature type="compositionally biased region" description="Polar residues" evidence="1">
    <location>
        <begin position="48"/>
        <end position="58"/>
    </location>
</feature>
<sequence length="110" mass="12288">MVGPDVSDLQHCRVSTSLRDFGNPGLSIDETPRLMINGAKRSCETPCTRRNGNGSSSTRGRKSAAPTEGGRVLWLQRVPSLANGVTLWLELLRQTLRWNCRGRRLWVQVQ</sequence>
<dbReference type="GeneID" id="66078805"/>
<evidence type="ECO:0000313" key="3">
    <source>
        <dbReference type="Proteomes" id="UP001049176"/>
    </source>
</evidence>
<reference evidence="2" key="1">
    <citation type="journal article" date="2021" name="Genome Biol. Evol.">
        <title>The assembled and annotated genome of the fairy-ring fungus Marasmius oreades.</title>
        <authorList>
            <person name="Hiltunen M."/>
            <person name="Ament-Velasquez S.L."/>
            <person name="Johannesson H."/>
        </authorList>
    </citation>
    <scope>NUCLEOTIDE SEQUENCE</scope>
    <source>
        <strain evidence="2">03SP1</strain>
    </source>
</reference>
<feature type="region of interest" description="Disordered" evidence="1">
    <location>
        <begin position="39"/>
        <end position="69"/>
    </location>
</feature>
<gene>
    <name evidence="2" type="ORF">E1B28_009729</name>
</gene>
<dbReference type="Proteomes" id="UP001049176">
    <property type="component" value="Chromosome 6"/>
</dbReference>
<dbReference type="EMBL" id="CM032186">
    <property type="protein sequence ID" value="KAG7090627.1"/>
    <property type="molecule type" value="Genomic_DNA"/>
</dbReference>
<dbReference type="AlphaFoldDB" id="A0A9P7RVU2"/>
<protein>
    <submittedName>
        <fullName evidence="2">Uncharacterized protein</fullName>
    </submittedName>
</protein>
<dbReference type="KEGG" id="more:E1B28_009729"/>
<accession>A0A9P7RVU2</accession>